<evidence type="ECO:0000256" key="3">
    <source>
        <dbReference type="ARBA" id="ARBA00023002"/>
    </source>
</evidence>
<evidence type="ECO:0000256" key="6">
    <source>
        <dbReference type="ARBA" id="ARBA00047561"/>
    </source>
</evidence>
<dbReference type="OrthoDB" id="9773765at2"/>
<dbReference type="Proteomes" id="UP000188613">
    <property type="component" value="Unassembled WGS sequence"/>
</dbReference>
<dbReference type="RefSeq" id="WP_076765009.1">
    <property type="nucleotide sequence ID" value="NZ_MSFI01000011.1"/>
</dbReference>
<comment type="catalytic activity">
    <reaction evidence="6">
        <text>precorrin-2 + NAD(+) = sirohydrochlorin + NADH + 2 H(+)</text>
        <dbReference type="Rhea" id="RHEA:15613"/>
        <dbReference type="ChEBI" id="CHEBI:15378"/>
        <dbReference type="ChEBI" id="CHEBI:57540"/>
        <dbReference type="ChEBI" id="CHEBI:57945"/>
        <dbReference type="ChEBI" id="CHEBI:58351"/>
        <dbReference type="ChEBI" id="CHEBI:58827"/>
        <dbReference type="EC" id="1.3.1.76"/>
    </reaction>
</comment>
<evidence type="ECO:0000256" key="4">
    <source>
        <dbReference type="ARBA" id="ARBA00023027"/>
    </source>
</evidence>
<dbReference type="NCBIfam" id="TIGR01470">
    <property type="entry name" value="cysG_Nterm"/>
    <property type="match status" value="1"/>
</dbReference>
<dbReference type="GO" id="GO:0043115">
    <property type="term" value="F:precorrin-2 dehydrogenase activity"/>
    <property type="evidence" value="ECO:0007669"/>
    <property type="project" value="UniProtKB-EC"/>
</dbReference>
<dbReference type="Gene3D" id="1.10.8.610">
    <property type="entry name" value="SirC, precorrin-2 dehydrogenase, C-terminal helical domain-like"/>
    <property type="match status" value="1"/>
</dbReference>
<gene>
    <name evidence="8" type="ORF">BTO28_07875</name>
</gene>
<dbReference type="GO" id="GO:0019354">
    <property type="term" value="P:siroheme biosynthetic process"/>
    <property type="evidence" value="ECO:0007669"/>
    <property type="project" value="UniProtKB-UniPathway"/>
</dbReference>
<dbReference type="InterPro" id="IPR036291">
    <property type="entry name" value="NAD(P)-bd_dom_sf"/>
</dbReference>
<dbReference type="EMBL" id="MSFI01000011">
    <property type="protein sequence ID" value="OMP67241.1"/>
    <property type="molecule type" value="Genomic_DNA"/>
</dbReference>
<comment type="caution">
    <text evidence="8">The sequence shown here is derived from an EMBL/GenBank/DDBJ whole genome shotgun (WGS) entry which is preliminary data.</text>
</comment>
<name>A0A1V2A8B3_9BACI</name>
<evidence type="ECO:0000256" key="1">
    <source>
        <dbReference type="ARBA" id="ARBA00005010"/>
    </source>
</evidence>
<dbReference type="InterPro" id="IPR028161">
    <property type="entry name" value="Met8-like"/>
</dbReference>
<evidence type="ECO:0000256" key="5">
    <source>
        <dbReference type="ARBA" id="ARBA00023244"/>
    </source>
</evidence>
<dbReference type="Gene3D" id="3.40.50.720">
    <property type="entry name" value="NAD(P)-binding Rossmann-like Domain"/>
    <property type="match status" value="1"/>
</dbReference>
<dbReference type="Pfam" id="PF14824">
    <property type="entry name" value="Sirohm_synth_M"/>
    <property type="match status" value="1"/>
</dbReference>
<keyword evidence="3" id="KW-0560">Oxidoreductase</keyword>
<dbReference type="AlphaFoldDB" id="A0A1V2A8B3"/>
<dbReference type="Pfam" id="PF22440">
    <property type="entry name" value="SirC_C"/>
    <property type="match status" value="1"/>
</dbReference>
<organism evidence="8 9">
    <name type="scientific">Domibacillus epiphyticus</name>
    <dbReference type="NCBI Taxonomy" id="1714355"/>
    <lineage>
        <taxon>Bacteria</taxon>
        <taxon>Bacillati</taxon>
        <taxon>Bacillota</taxon>
        <taxon>Bacilli</taxon>
        <taxon>Bacillales</taxon>
        <taxon>Bacillaceae</taxon>
        <taxon>Domibacillus</taxon>
    </lineage>
</organism>
<keyword evidence="9" id="KW-1185">Reference proteome</keyword>
<evidence type="ECO:0000256" key="2">
    <source>
        <dbReference type="ARBA" id="ARBA00012400"/>
    </source>
</evidence>
<dbReference type="InterPro" id="IPR028281">
    <property type="entry name" value="Sirohaem_synthase_central"/>
</dbReference>
<dbReference type="UniPathway" id="UPA00262">
    <property type="reaction ID" value="UER00222"/>
</dbReference>
<dbReference type="SUPFAM" id="SSF51735">
    <property type="entry name" value="NAD(P)-binding Rossmann-fold domains"/>
    <property type="match status" value="1"/>
</dbReference>
<keyword evidence="5" id="KW-0627">Porphyrin biosynthesis</keyword>
<dbReference type="InterPro" id="IPR006367">
    <property type="entry name" value="Sirohaem_synthase_N"/>
</dbReference>
<keyword evidence="4" id="KW-0520">NAD</keyword>
<protein>
    <recommendedName>
        <fullName evidence="2">precorrin-2 dehydrogenase</fullName>
        <ecNumber evidence="2">1.3.1.76</ecNumber>
    </recommendedName>
</protein>
<proteinExistence type="predicted"/>
<dbReference type="EC" id="1.3.1.76" evidence="2"/>
<dbReference type="InterPro" id="IPR042518">
    <property type="entry name" value="SirC_C"/>
</dbReference>
<evidence type="ECO:0000313" key="9">
    <source>
        <dbReference type="Proteomes" id="UP000188613"/>
    </source>
</evidence>
<dbReference type="PANTHER" id="PTHR35330:SF1">
    <property type="entry name" value="SIROHEME BIOSYNTHESIS PROTEIN MET8"/>
    <property type="match status" value="1"/>
</dbReference>
<evidence type="ECO:0000259" key="7">
    <source>
        <dbReference type="Pfam" id="PF14824"/>
    </source>
</evidence>
<reference evidence="8 9" key="1">
    <citation type="submission" date="2016-12" db="EMBL/GenBank/DDBJ databases">
        <title>Domibacillus sp. SAB 38T whole genome sequencing.</title>
        <authorList>
            <person name="Verma A."/>
            <person name="Ojha A.K."/>
            <person name="Krishnamurthi S."/>
        </authorList>
    </citation>
    <scope>NUCLEOTIDE SEQUENCE [LARGE SCALE GENOMIC DNA]</scope>
    <source>
        <strain evidence="8 9">SAB 38</strain>
    </source>
</reference>
<dbReference type="PANTHER" id="PTHR35330">
    <property type="entry name" value="SIROHEME BIOSYNTHESIS PROTEIN MET8"/>
    <property type="match status" value="1"/>
</dbReference>
<evidence type="ECO:0000313" key="8">
    <source>
        <dbReference type="EMBL" id="OMP67241.1"/>
    </source>
</evidence>
<sequence length="206" mass="23555">MFPVMIDVTNQKIVIAGGGQIAFHKTENLLRFGICAHIISPDFHPGFEKLAAEGNVILHRKKVEWDDVKDAFLIMLVTDDAVANSRIASLAKKHGKLVVHAEQTDLGNAQIPAVLIRGKLMISVSTCGASPTLSKEIRDQLEDQFDERYDEYLEFLYNTRQYIKKHIDSRPERRKWLKKAAQSFYLDHPEERERYMAELTSVYPAL</sequence>
<dbReference type="GO" id="GO:0004325">
    <property type="term" value="F:ferrochelatase activity"/>
    <property type="evidence" value="ECO:0007669"/>
    <property type="project" value="InterPro"/>
</dbReference>
<dbReference type="Pfam" id="PF13241">
    <property type="entry name" value="NAD_binding_7"/>
    <property type="match status" value="1"/>
</dbReference>
<dbReference type="STRING" id="1714355.BTO28_07875"/>
<dbReference type="SUPFAM" id="SSF75615">
    <property type="entry name" value="Siroheme synthase middle domains-like"/>
    <property type="match status" value="1"/>
</dbReference>
<accession>A0A1V2A8B3</accession>
<comment type="pathway">
    <text evidence="1">Porphyrin-containing compound metabolism; siroheme biosynthesis; sirohydrochlorin from precorrin-2: step 1/1.</text>
</comment>
<feature type="domain" description="Siroheme synthase central" evidence="7">
    <location>
        <begin position="117"/>
        <end position="144"/>
    </location>
</feature>